<dbReference type="AlphaFoldDB" id="A0AAV2TID0"/>
<evidence type="ECO:0000256" key="1">
    <source>
        <dbReference type="ARBA" id="ARBA00004141"/>
    </source>
</evidence>
<name>A0AAV2TID0_CALDB</name>
<sequence length="326" mass="37454">MSFLNRCLHAVAKCLANCPVFTLGLIVSWSYYVIVFIVSTGLVAQTVPTVIFIVPYHLVLFLFVWTFWKSVVSIPKPIPKEYCLNSAETIEFIECENDDDRNTLLERLVLARSLPTTMYTCRGTIPFCDICFLIKPDRTHHCSSCEKCIPKMDHHCPWINNCVGYHNHKYFLLFLFYAIWYCIACFIGSLRFFSDFVKASSFSHSSTPQGTTDVTFSGFNVFFLFVISLVFVLALILLLGFQLIILLKNKSTLENFRAPRFRKSREQSGFDVGCKANFLQVFGRKPSLWWFPVFTSEGDGFTFPVHKSDIPEDCVRLVDRTEKGFS</sequence>
<evidence type="ECO:0000313" key="9">
    <source>
        <dbReference type="EMBL" id="CAL5134893.1"/>
    </source>
</evidence>
<protein>
    <recommendedName>
        <fullName evidence="7">Palmitoyltransferase</fullName>
        <ecNumber evidence="7">2.3.1.225</ecNumber>
    </recommendedName>
</protein>
<dbReference type="InterPro" id="IPR001594">
    <property type="entry name" value="Palmitoyltrfase_DHHC"/>
</dbReference>
<evidence type="ECO:0000313" key="10">
    <source>
        <dbReference type="Proteomes" id="UP001497525"/>
    </source>
</evidence>
<dbReference type="EC" id="2.3.1.225" evidence="7"/>
<feature type="transmembrane region" description="Helical" evidence="7">
    <location>
        <begin position="170"/>
        <end position="193"/>
    </location>
</feature>
<organism evidence="9 10">
    <name type="scientific">Calicophoron daubneyi</name>
    <name type="common">Rumen fluke</name>
    <name type="synonym">Paramphistomum daubneyi</name>
    <dbReference type="NCBI Taxonomy" id="300641"/>
    <lineage>
        <taxon>Eukaryota</taxon>
        <taxon>Metazoa</taxon>
        <taxon>Spiralia</taxon>
        <taxon>Lophotrochozoa</taxon>
        <taxon>Platyhelminthes</taxon>
        <taxon>Trematoda</taxon>
        <taxon>Digenea</taxon>
        <taxon>Plagiorchiida</taxon>
        <taxon>Pronocephalata</taxon>
        <taxon>Paramphistomoidea</taxon>
        <taxon>Paramphistomidae</taxon>
        <taxon>Calicophoron</taxon>
    </lineage>
</organism>
<evidence type="ECO:0000256" key="4">
    <source>
        <dbReference type="ARBA" id="ARBA00022989"/>
    </source>
</evidence>
<dbReference type="Proteomes" id="UP001497525">
    <property type="component" value="Unassembled WGS sequence"/>
</dbReference>
<feature type="transmembrane region" description="Helical" evidence="7">
    <location>
        <begin position="20"/>
        <end position="44"/>
    </location>
</feature>
<dbReference type="EMBL" id="CAXLJL010000234">
    <property type="protein sequence ID" value="CAL5134893.1"/>
    <property type="molecule type" value="Genomic_DNA"/>
</dbReference>
<comment type="domain">
    <text evidence="7">The DHHC domain is required for palmitoyltransferase activity.</text>
</comment>
<evidence type="ECO:0000256" key="7">
    <source>
        <dbReference type="RuleBase" id="RU079119"/>
    </source>
</evidence>
<evidence type="ECO:0000256" key="2">
    <source>
        <dbReference type="ARBA" id="ARBA00022679"/>
    </source>
</evidence>
<keyword evidence="5 7" id="KW-0472">Membrane</keyword>
<keyword evidence="6 7" id="KW-0012">Acyltransferase</keyword>
<dbReference type="GO" id="GO:0016020">
    <property type="term" value="C:membrane"/>
    <property type="evidence" value="ECO:0007669"/>
    <property type="project" value="UniProtKB-SubCell"/>
</dbReference>
<comment type="similarity">
    <text evidence="7">Belongs to the DHHC palmitoyltransferase family.</text>
</comment>
<dbReference type="PROSITE" id="PS50216">
    <property type="entry name" value="DHHC"/>
    <property type="match status" value="1"/>
</dbReference>
<comment type="subcellular location">
    <subcellularLocation>
        <location evidence="1">Membrane</location>
        <topology evidence="1">Multi-pass membrane protein</topology>
    </subcellularLocation>
</comment>
<evidence type="ECO:0000256" key="6">
    <source>
        <dbReference type="ARBA" id="ARBA00023315"/>
    </source>
</evidence>
<feature type="transmembrane region" description="Helical" evidence="7">
    <location>
        <begin position="221"/>
        <end position="247"/>
    </location>
</feature>
<feature type="domain" description="Palmitoyltransferase DHHC" evidence="8">
    <location>
        <begin position="127"/>
        <end position="256"/>
    </location>
</feature>
<dbReference type="PANTHER" id="PTHR12246">
    <property type="entry name" value="PALMITOYLTRANSFERASE ZDHHC16"/>
    <property type="match status" value="1"/>
</dbReference>
<keyword evidence="4 7" id="KW-1133">Transmembrane helix</keyword>
<reference evidence="9" key="1">
    <citation type="submission" date="2024-06" db="EMBL/GenBank/DDBJ databases">
        <authorList>
            <person name="Liu X."/>
            <person name="Lenzi L."/>
            <person name="Haldenby T S."/>
            <person name="Uol C."/>
        </authorList>
    </citation>
    <scope>NUCLEOTIDE SEQUENCE</scope>
</reference>
<gene>
    <name evidence="9" type="ORF">CDAUBV1_LOCUS8846</name>
</gene>
<dbReference type="InterPro" id="IPR039859">
    <property type="entry name" value="PFA4/ZDH16/20/ERF2-like"/>
</dbReference>
<keyword evidence="3 7" id="KW-0812">Transmembrane</keyword>
<dbReference type="Pfam" id="PF01529">
    <property type="entry name" value="DHHC"/>
    <property type="match status" value="1"/>
</dbReference>
<comment type="catalytic activity">
    <reaction evidence="7">
        <text>L-cysteinyl-[protein] + hexadecanoyl-CoA = S-hexadecanoyl-L-cysteinyl-[protein] + CoA</text>
        <dbReference type="Rhea" id="RHEA:36683"/>
        <dbReference type="Rhea" id="RHEA-COMP:10131"/>
        <dbReference type="Rhea" id="RHEA-COMP:11032"/>
        <dbReference type="ChEBI" id="CHEBI:29950"/>
        <dbReference type="ChEBI" id="CHEBI:57287"/>
        <dbReference type="ChEBI" id="CHEBI:57379"/>
        <dbReference type="ChEBI" id="CHEBI:74151"/>
        <dbReference type="EC" id="2.3.1.225"/>
    </reaction>
</comment>
<comment type="caution">
    <text evidence="9">The sequence shown here is derived from an EMBL/GenBank/DDBJ whole genome shotgun (WGS) entry which is preliminary data.</text>
</comment>
<proteinExistence type="inferred from homology"/>
<dbReference type="GO" id="GO:0019706">
    <property type="term" value="F:protein-cysteine S-palmitoyltransferase activity"/>
    <property type="evidence" value="ECO:0007669"/>
    <property type="project" value="UniProtKB-EC"/>
</dbReference>
<evidence type="ECO:0000259" key="8">
    <source>
        <dbReference type="Pfam" id="PF01529"/>
    </source>
</evidence>
<feature type="transmembrane region" description="Helical" evidence="7">
    <location>
        <begin position="50"/>
        <end position="68"/>
    </location>
</feature>
<keyword evidence="2 7" id="KW-0808">Transferase</keyword>
<evidence type="ECO:0000256" key="3">
    <source>
        <dbReference type="ARBA" id="ARBA00022692"/>
    </source>
</evidence>
<evidence type="ECO:0000256" key="5">
    <source>
        <dbReference type="ARBA" id="ARBA00023136"/>
    </source>
</evidence>
<accession>A0AAV2TID0</accession>